<keyword evidence="3" id="KW-1185">Reference proteome</keyword>
<dbReference type="PATRIC" id="fig|217031.6.peg.185"/>
<protein>
    <submittedName>
        <fullName evidence="2">Bacteriocin biosynthesis protein SagD</fullName>
    </submittedName>
</protein>
<dbReference type="RefSeq" id="WP_064467480.1">
    <property type="nucleotide sequence ID" value="NZ_LDJR01000008.1"/>
</dbReference>
<dbReference type="Gene3D" id="3.30.160.660">
    <property type="match status" value="1"/>
</dbReference>
<dbReference type="Gene3D" id="3.40.50.720">
    <property type="entry name" value="NAD(P)-binding Rossmann-like Domain"/>
    <property type="match status" value="1"/>
</dbReference>
<dbReference type="PROSITE" id="PS51664">
    <property type="entry name" value="YCAO"/>
    <property type="match status" value="1"/>
</dbReference>
<dbReference type="InterPro" id="IPR035985">
    <property type="entry name" value="Ubiquitin-activating_enz"/>
</dbReference>
<dbReference type="EMBL" id="LDJR01000008">
    <property type="protein sequence ID" value="OAK75740.1"/>
    <property type="molecule type" value="Genomic_DNA"/>
</dbReference>
<feature type="domain" description="YcaO" evidence="1">
    <location>
        <begin position="263"/>
        <end position="646"/>
    </location>
</feature>
<dbReference type="NCBIfam" id="TIGR03882">
    <property type="entry name" value="cyclo_dehyd_2"/>
    <property type="match status" value="1"/>
</dbReference>
<dbReference type="PANTHER" id="PTHR37809:SF1">
    <property type="entry name" value="RIBOSOMAL PROTEIN S12 METHYLTHIOTRANSFERASE ACCESSORY FACTOR YCAO"/>
    <property type="match status" value="1"/>
</dbReference>
<sequence length="646" mass="73302">MATHILINGQGLLADFVYDQLSDNFIVKHQSILEEIPEDTKLALVLHDAWFPSVHQAAEERFGSACIPWIRGFASFGEGIIGPLKRPDTPGCSRCADIRRIIAGADSREMWEFQMKMKVEASSWQDAWVSRTGLSQMANLICSEVQKFFQGIPSNLEERIFITNLKTLTNSSHLFLPDPSCPICSHLPDDTAERAQIKLTSRPKISVDDYRCRSIDEFKAVLAKDYLDERTGIMNGKVQDFTLPFADVLVNMPLFGADEGVAGRSHSYEMSEQTAILEGLERYCGIMPRGKRTVVHNSYRQLENDALNPIGVGLHEIEQYEKPDFPFKPFHPDRLMNWVWGYSFLTERPILVPELLAYYSLGYGEGFVYETSNGCALGSSLEEAVFHGIMEVVERDSFLLTWYAQLPLPRLNLQSTGDNELQLMVDRFHEVTEYDLYFYNSTMEHKLPSVFGVAKNRGSKGLNLICAAAANPDPISAVKSTIYELAGTMATQDKKLKENRQKYEGMLRDPFAVRTMEDHGLLYGLSEAEERLNFLLDDNRPLRTFAEEFKQPQVNIDLKDDLQDILQKFQQLNLEVIVVDQTTPITRRNGLFCVKVLIPGMLPMTFGHHLTRVKGLKRVLKVPMELGFTKAPLTYDQLNPNPHPFP</sequence>
<dbReference type="Pfam" id="PF02624">
    <property type="entry name" value="YcaO"/>
    <property type="match status" value="1"/>
</dbReference>
<dbReference type="InterPro" id="IPR022291">
    <property type="entry name" value="Bacteriocin_synth_cyclodeHase"/>
</dbReference>
<accession>A0A178A8I0</accession>
<organism evidence="2 3">
    <name type="scientific">Lederbergia galactosidilytica</name>
    <dbReference type="NCBI Taxonomy" id="217031"/>
    <lineage>
        <taxon>Bacteria</taxon>
        <taxon>Bacillati</taxon>
        <taxon>Bacillota</taxon>
        <taxon>Bacilli</taxon>
        <taxon>Bacillales</taxon>
        <taxon>Bacillaceae</taxon>
        <taxon>Lederbergia</taxon>
    </lineage>
</organism>
<name>A0A178A8I0_9BACI</name>
<dbReference type="Proteomes" id="UP000077881">
    <property type="component" value="Unassembled WGS sequence"/>
</dbReference>
<evidence type="ECO:0000313" key="2">
    <source>
        <dbReference type="EMBL" id="OAK75740.1"/>
    </source>
</evidence>
<dbReference type="Gene3D" id="3.30.40.250">
    <property type="match status" value="1"/>
</dbReference>
<dbReference type="InterPro" id="IPR003776">
    <property type="entry name" value="YcaO-like_dom"/>
</dbReference>
<dbReference type="NCBIfam" id="TIGR03604">
    <property type="entry name" value="TOMM_cyclo_SagD"/>
    <property type="match status" value="1"/>
</dbReference>
<dbReference type="Gene3D" id="3.30.1330.230">
    <property type="match status" value="1"/>
</dbReference>
<reference evidence="2 3" key="1">
    <citation type="submission" date="2015-05" db="EMBL/GenBank/DDBJ databases">
        <title>Comparison of genome.</title>
        <authorList>
            <person name="Zheng Z."/>
            <person name="Sun M."/>
        </authorList>
    </citation>
    <scope>NUCLEOTIDE SEQUENCE [LARGE SCALE GENOMIC DNA]</scope>
    <source>
        <strain evidence="2 3">G25-74</strain>
    </source>
</reference>
<dbReference type="PANTHER" id="PTHR37809">
    <property type="entry name" value="RIBOSOMAL PROTEIN S12 METHYLTHIOTRANSFERASE ACCESSORY FACTOR YCAO"/>
    <property type="match status" value="1"/>
</dbReference>
<dbReference type="SUPFAM" id="SSF69572">
    <property type="entry name" value="Activating enzymes of the ubiquitin-like proteins"/>
    <property type="match status" value="1"/>
</dbReference>
<evidence type="ECO:0000313" key="3">
    <source>
        <dbReference type="Proteomes" id="UP000077881"/>
    </source>
</evidence>
<dbReference type="AlphaFoldDB" id="A0A178A8I0"/>
<dbReference type="GO" id="GO:0008641">
    <property type="term" value="F:ubiquitin-like modifier activating enzyme activity"/>
    <property type="evidence" value="ECO:0007669"/>
    <property type="project" value="InterPro"/>
</dbReference>
<comment type="caution">
    <text evidence="2">The sequence shown here is derived from an EMBL/GenBank/DDBJ whole genome shotgun (WGS) entry which is preliminary data.</text>
</comment>
<gene>
    <name evidence="2" type="ORF">ABB05_00880</name>
</gene>
<dbReference type="STRING" id="217031.ABB05_00880"/>
<evidence type="ECO:0000259" key="1">
    <source>
        <dbReference type="PROSITE" id="PS51664"/>
    </source>
</evidence>
<proteinExistence type="predicted"/>
<dbReference type="OrthoDB" id="2379922at2"/>
<dbReference type="InterPro" id="IPR027624">
    <property type="entry name" value="TOMM_cyclo_SagD"/>
</dbReference>